<organism evidence="1 2">
    <name type="scientific">Coleofasciculus chthonoplastes PCC 7420</name>
    <dbReference type="NCBI Taxonomy" id="118168"/>
    <lineage>
        <taxon>Bacteria</taxon>
        <taxon>Bacillati</taxon>
        <taxon>Cyanobacteriota</taxon>
        <taxon>Cyanophyceae</taxon>
        <taxon>Coleofasciculales</taxon>
        <taxon>Coleofasciculaceae</taxon>
        <taxon>Coleofasciculus</taxon>
    </lineage>
</organism>
<protein>
    <submittedName>
        <fullName evidence="1">Uncharacterized protein</fullName>
    </submittedName>
</protein>
<dbReference type="AlphaFoldDB" id="B4VZF5"/>
<dbReference type="Proteomes" id="UP000003835">
    <property type="component" value="Unassembled WGS sequence"/>
</dbReference>
<sequence>MHYPQKGGFCCSFIGGYLNLVAKPAPTVQTFHGTSLNDC</sequence>
<dbReference type="EMBL" id="DS989862">
    <property type="protein sequence ID" value="EDX72761.1"/>
    <property type="molecule type" value="Genomic_DNA"/>
</dbReference>
<keyword evidence="2" id="KW-1185">Reference proteome</keyword>
<dbReference type="STRING" id="118168.MC7420_5034"/>
<evidence type="ECO:0000313" key="1">
    <source>
        <dbReference type="EMBL" id="EDX72761.1"/>
    </source>
</evidence>
<gene>
    <name evidence="1" type="ORF">MC7420_5034</name>
</gene>
<accession>B4VZF5</accession>
<name>B4VZF5_9CYAN</name>
<reference evidence="1 2" key="1">
    <citation type="submission" date="2008-07" db="EMBL/GenBank/DDBJ databases">
        <authorList>
            <person name="Tandeau de Marsac N."/>
            <person name="Ferriera S."/>
            <person name="Johnson J."/>
            <person name="Kravitz S."/>
            <person name="Beeson K."/>
            <person name="Sutton G."/>
            <person name="Rogers Y.-H."/>
            <person name="Friedman R."/>
            <person name="Frazier M."/>
            <person name="Venter J.C."/>
        </authorList>
    </citation>
    <scope>NUCLEOTIDE SEQUENCE [LARGE SCALE GENOMIC DNA]</scope>
    <source>
        <strain evidence="1 2">PCC 7420</strain>
    </source>
</reference>
<evidence type="ECO:0000313" key="2">
    <source>
        <dbReference type="Proteomes" id="UP000003835"/>
    </source>
</evidence>
<dbReference type="HOGENOM" id="CLU_3307883_0_0_3"/>
<proteinExistence type="predicted"/>